<feature type="domain" description="Gfo/Idh/MocA-like oxidoreductase N-terminal" evidence="3">
    <location>
        <begin position="5"/>
        <end position="119"/>
    </location>
</feature>
<feature type="domain" description="GFO/IDH/MocA-like oxidoreductase" evidence="4">
    <location>
        <begin position="129"/>
        <end position="246"/>
    </location>
</feature>
<dbReference type="InterPro" id="IPR055170">
    <property type="entry name" value="GFO_IDH_MocA-like_dom"/>
</dbReference>
<dbReference type="AlphaFoldDB" id="A0A9D1IAT5"/>
<protein>
    <submittedName>
        <fullName evidence="5">Gfo/Idh/MocA family oxidoreductase</fullName>
    </submittedName>
</protein>
<evidence type="ECO:0000259" key="4">
    <source>
        <dbReference type="Pfam" id="PF22725"/>
    </source>
</evidence>
<dbReference type="PANTHER" id="PTHR43708:SF5">
    <property type="entry name" value="CONSERVED EXPRESSED OXIDOREDUCTASE (EUROFUNG)-RELATED"/>
    <property type="match status" value="1"/>
</dbReference>
<dbReference type="PANTHER" id="PTHR43708">
    <property type="entry name" value="CONSERVED EXPRESSED OXIDOREDUCTASE (EUROFUNG)"/>
    <property type="match status" value="1"/>
</dbReference>
<evidence type="ECO:0000259" key="3">
    <source>
        <dbReference type="Pfam" id="PF01408"/>
    </source>
</evidence>
<dbReference type="EMBL" id="DVMM01000194">
    <property type="protein sequence ID" value="HIU30378.1"/>
    <property type="molecule type" value="Genomic_DNA"/>
</dbReference>
<dbReference type="Gene3D" id="3.30.360.10">
    <property type="entry name" value="Dihydrodipicolinate Reductase, domain 2"/>
    <property type="match status" value="1"/>
</dbReference>
<dbReference type="SUPFAM" id="SSF55347">
    <property type="entry name" value="Glyceraldehyde-3-phosphate dehydrogenase-like, C-terminal domain"/>
    <property type="match status" value="1"/>
</dbReference>
<evidence type="ECO:0000313" key="6">
    <source>
        <dbReference type="Proteomes" id="UP000824089"/>
    </source>
</evidence>
<dbReference type="SUPFAM" id="SSF51735">
    <property type="entry name" value="NAD(P)-binding Rossmann-fold domains"/>
    <property type="match status" value="1"/>
</dbReference>
<sequence length="352" mass="39580">MGYGLAIIGYGGMGGWHHASIRERLPEITVKGAYDIRPEARNRAEEEGLKAYQSLEELLSDASVEIVTIAVPNNFHKDYAIACLRAGKNVVCEKPVTMNAKELEEVIAVSRQTGRLFTVHQNRRWDRDYRIIKKIIEEKTIGIPYFIESRVQGSRGSLHGWRGHQINGGGMLLDWGVHLLDQLLDLLPAKVVSVSAHLDSVFSDEVDDNLKVFLQFENNVSALVEVSTNCFINLPRWHLSCTDGTAVVEDWECHGKIVKLAENADQMTWEDEIVYTAAGPTRTMAPRPVHTTQTLELPEVHPDWAEYYQNIAAVLEHKDEPIVRPEQCLRVMKLIDTIFASQKGDGVAKCLI</sequence>
<dbReference type="GO" id="GO:0016491">
    <property type="term" value="F:oxidoreductase activity"/>
    <property type="evidence" value="ECO:0007669"/>
    <property type="project" value="UniProtKB-KW"/>
</dbReference>
<reference evidence="5" key="1">
    <citation type="submission" date="2020-10" db="EMBL/GenBank/DDBJ databases">
        <authorList>
            <person name="Gilroy R."/>
        </authorList>
    </citation>
    <scope>NUCLEOTIDE SEQUENCE</scope>
    <source>
        <strain evidence="5">CHK195-4489</strain>
    </source>
</reference>
<keyword evidence="2" id="KW-0560">Oxidoreductase</keyword>
<accession>A0A9D1IAT5</accession>
<evidence type="ECO:0000256" key="2">
    <source>
        <dbReference type="ARBA" id="ARBA00023002"/>
    </source>
</evidence>
<dbReference type="GO" id="GO:0000166">
    <property type="term" value="F:nucleotide binding"/>
    <property type="evidence" value="ECO:0007669"/>
    <property type="project" value="InterPro"/>
</dbReference>
<dbReference type="Proteomes" id="UP000824089">
    <property type="component" value="Unassembled WGS sequence"/>
</dbReference>
<dbReference type="InterPro" id="IPR000683">
    <property type="entry name" value="Gfo/Idh/MocA-like_OxRdtase_N"/>
</dbReference>
<evidence type="ECO:0000313" key="5">
    <source>
        <dbReference type="EMBL" id="HIU30378.1"/>
    </source>
</evidence>
<proteinExistence type="inferred from homology"/>
<dbReference type="InterPro" id="IPR051317">
    <property type="entry name" value="Gfo/Idh/MocA_oxidoreduct"/>
</dbReference>
<comment type="caution">
    <text evidence="5">The sequence shown here is derived from an EMBL/GenBank/DDBJ whole genome shotgun (WGS) entry which is preliminary data.</text>
</comment>
<gene>
    <name evidence="5" type="ORF">IAD50_08810</name>
</gene>
<dbReference type="InterPro" id="IPR036291">
    <property type="entry name" value="NAD(P)-bd_dom_sf"/>
</dbReference>
<dbReference type="Pfam" id="PF22725">
    <property type="entry name" value="GFO_IDH_MocA_C3"/>
    <property type="match status" value="1"/>
</dbReference>
<evidence type="ECO:0000256" key="1">
    <source>
        <dbReference type="ARBA" id="ARBA00010928"/>
    </source>
</evidence>
<comment type="similarity">
    <text evidence="1">Belongs to the Gfo/Idh/MocA family.</text>
</comment>
<dbReference type="Gene3D" id="3.40.50.720">
    <property type="entry name" value="NAD(P)-binding Rossmann-like Domain"/>
    <property type="match status" value="1"/>
</dbReference>
<reference evidence="5" key="2">
    <citation type="journal article" date="2021" name="PeerJ">
        <title>Extensive microbial diversity within the chicken gut microbiome revealed by metagenomics and culture.</title>
        <authorList>
            <person name="Gilroy R."/>
            <person name="Ravi A."/>
            <person name="Getino M."/>
            <person name="Pursley I."/>
            <person name="Horton D.L."/>
            <person name="Alikhan N.F."/>
            <person name="Baker D."/>
            <person name="Gharbi K."/>
            <person name="Hall N."/>
            <person name="Watson M."/>
            <person name="Adriaenssens E.M."/>
            <person name="Foster-Nyarko E."/>
            <person name="Jarju S."/>
            <person name="Secka A."/>
            <person name="Antonio M."/>
            <person name="Oren A."/>
            <person name="Chaudhuri R.R."/>
            <person name="La Ragione R."/>
            <person name="Hildebrand F."/>
            <person name="Pallen M.J."/>
        </authorList>
    </citation>
    <scope>NUCLEOTIDE SEQUENCE</scope>
    <source>
        <strain evidence="5">CHK195-4489</strain>
    </source>
</reference>
<name>A0A9D1IAT5_9CLOT</name>
<organism evidence="5 6">
    <name type="scientific">Candidatus Egerieisoma faecipullorum</name>
    <dbReference type="NCBI Taxonomy" id="2840963"/>
    <lineage>
        <taxon>Bacteria</taxon>
        <taxon>Bacillati</taxon>
        <taxon>Bacillota</taxon>
        <taxon>Clostridia</taxon>
        <taxon>Eubacteriales</taxon>
        <taxon>Clostridiaceae</taxon>
        <taxon>Clostridiaceae incertae sedis</taxon>
        <taxon>Candidatus Egerieisoma</taxon>
    </lineage>
</organism>
<dbReference type="Pfam" id="PF01408">
    <property type="entry name" value="GFO_IDH_MocA"/>
    <property type="match status" value="1"/>
</dbReference>